<gene>
    <name evidence="2" type="ORF">AGABI1DRAFT_116326</name>
</gene>
<name>K5WY05_AGABU</name>
<dbReference type="OrthoDB" id="277832at2759"/>
<dbReference type="InterPro" id="IPR009097">
    <property type="entry name" value="Cyclic_Pdiesterase"/>
</dbReference>
<dbReference type="EMBL" id="JH971412">
    <property type="protein sequence ID" value="EKM75482.1"/>
    <property type="molecule type" value="Genomic_DNA"/>
</dbReference>
<dbReference type="InterPro" id="IPR009210">
    <property type="entry name" value="ASCC1"/>
</dbReference>
<dbReference type="InParanoid" id="K5WY05"/>
<dbReference type="AlphaFoldDB" id="K5WY05"/>
<sequence length="227" mass="25538">MPPRRQVSASVPPRPTHFLALPLHNHPMLRNRVAAFQNSLFDRNGSALVRGLDKSILVDPRRLHMTLGVMALDGETKNITSALELLESLRPALRAVLEERHSVKVEFKTAPEVLNTEKREGEIFANVLYLGVKEPSDETTRLKQVCDIIHNAFKTAGYITETRPLKLHCTLVNTNYRRPRRREAFSYDDIPATGEFGGYDVAGVEVWEMGSHTENNEYASCGGIRFG</sequence>
<dbReference type="SUPFAM" id="SSF55144">
    <property type="entry name" value="LigT-like"/>
    <property type="match status" value="1"/>
</dbReference>
<protein>
    <recommendedName>
        <fullName evidence="1">A-kinase anchor protein 7-like phosphoesterase domain-containing protein</fullName>
    </recommendedName>
</protein>
<dbReference type="GeneID" id="18825056"/>
<dbReference type="GO" id="GO:0006307">
    <property type="term" value="P:DNA alkylation repair"/>
    <property type="evidence" value="ECO:0007669"/>
    <property type="project" value="InterPro"/>
</dbReference>
<dbReference type="Proteomes" id="UP000008493">
    <property type="component" value="Unassembled WGS sequence"/>
</dbReference>
<dbReference type="Pfam" id="PF10469">
    <property type="entry name" value="AKAP7_NLS"/>
    <property type="match status" value="1"/>
</dbReference>
<reference evidence="3" key="1">
    <citation type="journal article" date="2012" name="Proc. Natl. Acad. Sci. U.S.A.">
        <title>Genome sequence of the button mushroom Agaricus bisporus reveals mechanisms governing adaptation to a humic-rich ecological niche.</title>
        <authorList>
            <person name="Morin E."/>
            <person name="Kohler A."/>
            <person name="Baker A.R."/>
            <person name="Foulongne-Oriol M."/>
            <person name="Lombard V."/>
            <person name="Nagy L.G."/>
            <person name="Ohm R.A."/>
            <person name="Patyshakuliyeva A."/>
            <person name="Brun A."/>
            <person name="Aerts A.L."/>
            <person name="Bailey A.M."/>
            <person name="Billette C."/>
            <person name="Coutinho P.M."/>
            <person name="Deakin G."/>
            <person name="Doddapaneni H."/>
            <person name="Floudas D."/>
            <person name="Grimwood J."/>
            <person name="Hilden K."/>
            <person name="Kuees U."/>
            <person name="LaButti K.M."/>
            <person name="Lapidus A."/>
            <person name="Lindquist E.A."/>
            <person name="Lucas S.M."/>
            <person name="Murat C."/>
            <person name="Riley R.W."/>
            <person name="Salamov A.A."/>
            <person name="Schmutz J."/>
            <person name="Subramanian V."/>
            <person name="Woesten H.A.B."/>
            <person name="Xu J."/>
            <person name="Eastwood D.C."/>
            <person name="Foster G.D."/>
            <person name="Sonnenberg A.S."/>
            <person name="Cullen D."/>
            <person name="de Vries R.P."/>
            <person name="Lundell T."/>
            <person name="Hibbett D.S."/>
            <person name="Henrissat B."/>
            <person name="Burton K.S."/>
            <person name="Kerrigan R.W."/>
            <person name="Challen M.P."/>
            <person name="Grigoriev I.V."/>
            <person name="Martin F."/>
        </authorList>
    </citation>
    <scope>NUCLEOTIDE SEQUENCE [LARGE SCALE GENOMIC DNA]</scope>
    <source>
        <strain evidence="3">JB137-S8 / ATCC MYA-4627 / FGSC 10392</strain>
    </source>
</reference>
<evidence type="ECO:0000259" key="1">
    <source>
        <dbReference type="Pfam" id="PF10469"/>
    </source>
</evidence>
<dbReference type="PANTHER" id="PTHR13360">
    <property type="entry name" value="ACTIVATING SIGNAL COINTEGRATOR 1 COMPLEX SUBUNIT 1"/>
    <property type="match status" value="1"/>
</dbReference>
<dbReference type="RefSeq" id="XP_007333834.1">
    <property type="nucleotide sequence ID" value="XM_007333772.1"/>
</dbReference>
<dbReference type="OMA" id="NEYASCG"/>
<proteinExistence type="predicted"/>
<dbReference type="KEGG" id="abp:AGABI1DRAFT116326"/>
<dbReference type="STRING" id="597362.K5WY05"/>
<feature type="domain" description="A-kinase anchor protein 7-like phosphoesterase" evidence="1">
    <location>
        <begin position="15"/>
        <end position="226"/>
    </location>
</feature>
<dbReference type="Gene3D" id="3.90.1140.10">
    <property type="entry name" value="Cyclic phosphodiesterase"/>
    <property type="match status" value="1"/>
</dbReference>
<dbReference type="InterPro" id="IPR019510">
    <property type="entry name" value="AKAP7-like_phosphoesterase"/>
</dbReference>
<dbReference type="eggNOG" id="KOG2814">
    <property type="taxonomic scope" value="Eukaryota"/>
</dbReference>
<dbReference type="GO" id="GO:0006355">
    <property type="term" value="P:regulation of DNA-templated transcription"/>
    <property type="evidence" value="ECO:0007669"/>
    <property type="project" value="TreeGrafter"/>
</dbReference>
<dbReference type="FunCoup" id="K5WY05">
    <property type="interactions" value="166"/>
</dbReference>
<evidence type="ECO:0000313" key="2">
    <source>
        <dbReference type="EMBL" id="EKM75482.1"/>
    </source>
</evidence>
<dbReference type="HOGENOM" id="CLU_044606_1_0_1"/>
<keyword evidence="3" id="KW-1185">Reference proteome</keyword>
<dbReference type="PANTHER" id="PTHR13360:SF1">
    <property type="entry name" value="ACTIVATING SIGNAL COINTEGRATOR 1 COMPLEX SUBUNIT 1"/>
    <property type="match status" value="1"/>
</dbReference>
<dbReference type="GO" id="GO:0005634">
    <property type="term" value="C:nucleus"/>
    <property type="evidence" value="ECO:0007669"/>
    <property type="project" value="TreeGrafter"/>
</dbReference>
<accession>K5WY05</accession>
<evidence type="ECO:0000313" key="3">
    <source>
        <dbReference type="Proteomes" id="UP000008493"/>
    </source>
</evidence>
<organism evidence="2 3">
    <name type="scientific">Agaricus bisporus var. burnettii (strain JB137-S8 / ATCC MYA-4627 / FGSC 10392)</name>
    <name type="common">White button mushroom</name>
    <dbReference type="NCBI Taxonomy" id="597362"/>
    <lineage>
        <taxon>Eukaryota</taxon>
        <taxon>Fungi</taxon>
        <taxon>Dikarya</taxon>
        <taxon>Basidiomycota</taxon>
        <taxon>Agaricomycotina</taxon>
        <taxon>Agaricomycetes</taxon>
        <taxon>Agaricomycetidae</taxon>
        <taxon>Agaricales</taxon>
        <taxon>Agaricineae</taxon>
        <taxon>Agaricaceae</taxon>
        <taxon>Agaricus</taxon>
    </lineage>
</organism>